<dbReference type="AlphaFoldDB" id="A0A561T572"/>
<feature type="region of interest" description="Disordered" evidence="5">
    <location>
        <begin position="1"/>
        <end position="21"/>
    </location>
</feature>
<dbReference type="GO" id="GO:0005886">
    <property type="term" value="C:plasma membrane"/>
    <property type="evidence" value="ECO:0007669"/>
    <property type="project" value="InterPro"/>
</dbReference>
<keyword evidence="1" id="KW-1003">Cell membrane</keyword>
<dbReference type="Proteomes" id="UP000321261">
    <property type="component" value="Unassembled WGS sequence"/>
</dbReference>
<accession>A0A561T572</accession>
<gene>
    <name evidence="8" type="ORF">FHX44_118194</name>
</gene>
<keyword evidence="4 6" id="KW-0472">Membrane</keyword>
<dbReference type="InterPro" id="IPR010445">
    <property type="entry name" value="LapA_dom"/>
</dbReference>
<name>A0A561T572_9PSEU</name>
<feature type="domain" description="Lipopolysaccharide assembly protein A" evidence="7">
    <location>
        <begin position="48"/>
        <end position="96"/>
    </location>
</feature>
<keyword evidence="2 6" id="KW-0812">Transmembrane</keyword>
<evidence type="ECO:0000256" key="5">
    <source>
        <dbReference type="SAM" id="MobiDB-lite"/>
    </source>
</evidence>
<reference evidence="8 9" key="1">
    <citation type="submission" date="2019-06" db="EMBL/GenBank/DDBJ databases">
        <title>Sequencing the genomes of 1000 actinobacteria strains.</title>
        <authorList>
            <person name="Klenk H.-P."/>
        </authorList>
    </citation>
    <scope>NUCLEOTIDE SEQUENCE [LARGE SCALE GENOMIC DNA]</scope>
    <source>
        <strain evidence="8 9">DSM 45671</strain>
    </source>
</reference>
<dbReference type="EMBL" id="VIWU01000001">
    <property type="protein sequence ID" value="TWF82249.1"/>
    <property type="molecule type" value="Genomic_DNA"/>
</dbReference>
<organism evidence="8 9">
    <name type="scientific">Pseudonocardia hierapolitana</name>
    <dbReference type="NCBI Taxonomy" id="1128676"/>
    <lineage>
        <taxon>Bacteria</taxon>
        <taxon>Bacillati</taxon>
        <taxon>Actinomycetota</taxon>
        <taxon>Actinomycetes</taxon>
        <taxon>Pseudonocardiales</taxon>
        <taxon>Pseudonocardiaceae</taxon>
        <taxon>Pseudonocardia</taxon>
    </lineage>
</organism>
<evidence type="ECO:0000313" key="8">
    <source>
        <dbReference type="EMBL" id="TWF82249.1"/>
    </source>
</evidence>
<keyword evidence="9" id="KW-1185">Reference proteome</keyword>
<keyword evidence="3 6" id="KW-1133">Transmembrane helix</keyword>
<sequence>MNDKPQTTNGKSDMAGTRAAPRSRISGLWVGLILSAIVLAFLLIFVLQNGNPVQITFLAWTGTLPTGVALLFAAVAGVLLVAVPGSIRILQVRRTATDEPARAGRTSHLA</sequence>
<proteinExistence type="predicted"/>
<dbReference type="Pfam" id="PF06305">
    <property type="entry name" value="LapA_dom"/>
    <property type="match status" value="1"/>
</dbReference>
<evidence type="ECO:0000256" key="3">
    <source>
        <dbReference type="ARBA" id="ARBA00022989"/>
    </source>
</evidence>
<evidence type="ECO:0000256" key="6">
    <source>
        <dbReference type="SAM" id="Phobius"/>
    </source>
</evidence>
<dbReference type="RefSeq" id="WP_246170858.1">
    <property type="nucleotide sequence ID" value="NZ_VIWU01000001.1"/>
</dbReference>
<evidence type="ECO:0000259" key="7">
    <source>
        <dbReference type="Pfam" id="PF06305"/>
    </source>
</evidence>
<evidence type="ECO:0000313" key="9">
    <source>
        <dbReference type="Proteomes" id="UP000321261"/>
    </source>
</evidence>
<evidence type="ECO:0000256" key="2">
    <source>
        <dbReference type="ARBA" id="ARBA00022692"/>
    </source>
</evidence>
<protein>
    <submittedName>
        <fullName evidence="8">Putative integral membrane protein</fullName>
    </submittedName>
</protein>
<comment type="caution">
    <text evidence="8">The sequence shown here is derived from an EMBL/GenBank/DDBJ whole genome shotgun (WGS) entry which is preliminary data.</text>
</comment>
<evidence type="ECO:0000256" key="1">
    <source>
        <dbReference type="ARBA" id="ARBA00022475"/>
    </source>
</evidence>
<feature type="transmembrane region" description="Helical" evidence="6">
    <location>
        <begin position="67"/>
        <end position="87"/>
    </location>
</feature>
<feature type="compositionally biased region" description="Polar residues" evidence="5">
    <location>
        <begin position="1"/>
        <end position="11"/>
    </location>
</feature>
<evidence type="ECO:0000256" key="4">
    <source>
        <dbReference type="ARBA" id="ARBA00023136"/>
    </source>
</evidence>
<feature type="transmembrane region" description="Helical" evidence="6">
    <location>
        <begin position="28"/>
        <end position="47"/>
    </location>
</feature>